<dbReference type="GO" id="GO:0005840">
    <property type="term" value="C:ribosome"/>
    <property type="evidence" value="ECO:0007669"/>
    <property type="project" value="UniProtKB-KW"/>
</dbReference>
<evidence type="ECO:0000313" key="1">
    <source>
        <dbReference type="EMBL" id="MDH6214921.1"/>
    </source>
</evidence>
<proteinExistence type="predicted"/>
<dbReference type="RefSeq" id="WP_280875935.1">
    <property type="nucleotide sequence ID" value="NZ_JARXVH010000003.1"/>
</dbReference>
<dbReference type="EMBL" id="JARXVH010000003">
    <property type="protein sequence ID" value="MDH6214921.1"/>
    <property type="molecule type" value="Genomic_DNA"/>
</dbReference>
<accession>A0ABT6LF33</accession>
<keyword evidence="2" id="KW-1185">Reference proteome</keyword>
<dbReference type="Proteomes" id="UP001160499">
    <property type="component" value="Unassembled WGS sequence"/>
</dbReference>
<reference evidence="1 2" key="1">
    <citation type="submission" date="2023-04" db="EMBL/GenBank/DDBJ databases">
        <title>Forest soil microbial communities from Buena Vista Peninsula, Colon Province, Panama.</title>
        <authorList>
            <person name="Bouskill N."/>
        </authorList>
    </citation>
    <scope>NUCLEOTIDE SEQUENCE [LARGE SCALE GENOMIC DNA]</scope>
    <source>
        <strain evidence="1 2">GGS1</strain>
    </source>
</reference>
<evidence type="ECO:0000313" key="2">
    <source>
        <dbReference type="Proteomes" id="UP001160499"/>
    </source>
</evidence>
<organism evidence="1 2">
    <name type="scientific">Streptomyces pseudovenezuelae</name>
    <dbReference type="NCBI Taxonomy" id="67350"/>
    <lineage>
        <taxon>Bacteria</taxon>
        <taxon>Bacillati</taxon>
        <taxon>Actinomycetota</taxon>
        <taxon>Actinomycetes</taxon>
        <taxon>Kitasatosporales</taxon>
        <taxon>Streptomycetaceae</taxon>
        <taxon>Streptomyces</taxon>
        <taxon>Streptomyces aurantiacus group</taxon>
    </lineage>
</organism>
<comment type="caution">
    <text evidence="1">The sequence shown here is derived from an EMBL/GenBank/DDBJ whole genome shotgun (WGS) entry which is preliminary data.</text>
</comment>
<keyword evidence="1" id="KW-0687">Ribonucleoprotein</keyword>
<gene>
    <name evidence="1" type="ORF">M2283_002204</name>
</gene>
<keyword evidence="1" id="KW-0689">Ribosomal protein</keyword>
<sequence length="104" mass="11292">MDEYNWPTRPDVPGQSPEEVWTATRAVLPPGAAVAGEVIGRQPFGVFIRVDGVPNAVALAEIDAMPDGMGLPVLGTQVRGEVIDHVEYNHQLRVRLHWSGAPLE</sequence>
<protein>
    <submittedName>
        <fullName evidence="1">Ribosomal protein S1</fullName>
    </submittedName>
</protein>
<name>A0ABT6LF33_9ACTN</name>